<evidence type="ECO:0000256" key="4">
    <source>
        <dbReference type="ARBA" id="ARBA00022622"/>
    </source>
</evidence>
<evidence type="ECO:0000256" key="7">
    <source>
        <dbReference type="ARBA" id="ARBA00023180"/>
    </source>
</evidence>
<evidence type="ECO:0000313" key="11">
    <source>
        <dbReference type="EMBL" id="APD73691.1"/>
    </source>
</evidence>
<organism evidence="11">
    <name type="scientific">Trypanosoma brucei</name>
    <dbReference type="NCBI Taxonomy" id="5691"/>
    <lineage>
        <taxon>Eukaryota</taxon>
        <taxon>Discoba</taxon>
        <taxon>Euglenozoa</taxon>
        <taxon>Kinetoplastea</taxon>
        <taxon>Metakinetoplastina</taxon>
        <taxon>Trypanosomatida</taxon>
        <taxon>Trypanosomatidae</taxon>
        <taxon>Trypanosoma</taxon>
    </lineage>
</organism>
<proteinExistence type="predicted"/>
<keyword evidence="5 9" id="KW-0732">Signal</keyword>
<evidence type="ECO:0000256" key="1">
    <source>
        <dbReference type="ARBA" id="ARBA00002523"/>
    </source>
</evidence>
<evidence type="ECO:0000256" key="5">
    <source>
        <dbReference type="ARBA" id="ARBA00022729"/>
    </source>
</evidence>
<evidence type="ECO:0000259" key="10">
    <source>
        <dbReference type="Pfam" id="PF13206"/>
    </source>
</evidence>
<dbReference type="Pfam" id="PF13206">
    <property type="entry name" value="VSG_B"/>
    <property type="match status" value="1"/>
</dbReference>
<keyword evidence="8" id="KW-0449">Lipoprotein</keyword>
<feature type="chain" id="PRO_5012520499" evidence="9">
    <location>
        <begin position="25"/>
        <end position="315"/>
    </location>
</feature>
<protein>
    <submittedName>
        <fullName evidence="11">Variant surface glycoprotein 1125.1498</fullName>
    </submittedName>
</protein>
<keyword evidence="7" id="KW-0325">Glycoprotein</keyword>
<comment type="function">
    <text evidence="1">VSG forms a coat on the surface of the parasite. The trypanosome evades the immune response of the host by expressing a series of antigenically distinct VSGs from an estimated 1000 VSG genes.</text>
</comment>
<keyword evidence="4" id="KW-0336">GPI-anchor</keyword>
<name>A0A1J0R7B8_9TRYP</name>
<dbReference type="GO" id="GO:0098552">
    <property type="term" value="C:side of membrane"/>
    <property type="evidence" value="ECO:0007669"/>
    <property type="project" value="UniProtKB-KW"/>
</dbReference>
<dbReference type="EMBL" id="KX699735">
    <property type="protein sequence ID" value="APD73691.1"/>
    <property type="molecule type" value="Genomic_DNA"/>
</dbReference>
<dbReference type="AlphaFoldDB" id="A0A1J0R7B8"/>
<sequence>MLDVVTAVVILLMRSGATLRAAAAGENVKEFRDMCHFYNLLTQQIPNPQLTADEGKTATPIAQATNDIMAKITALNITTLPRNIEAFLEETKEPKTGADLRKQEPGKTFFGGATDEILDVILSQYWAQQKGTEAEQFKKRFSIPLSEATKASLRIPIQDLEHKAAAIATSIKNKVGQISQKRQATRNAALLALYGSKTTQAATADDRDPNKPVSILAAPDHFPFASNNREAYCKPGNADALTAGDALVADLVCICSGGNSDASTNNQYCTKTPEAGLKQITTAATVKDTHGNLKNWQSSATQWKQLTRRRLPKGQ</sequence>
<keyword evidence="6" id="KW-0472">Membrane</keyword>
<feature type="domain" description="Trypanosome variant surface glycoprotein B-type N-terminal" evidence="10">
    <location>
        <begin position="10"/>
        <end position="306"/>
    </location>
</feature>
<keyword evidence="3" id="KW-1003">Cell membrane</keyword>
<dbReference type="GO" id="GO:0005886">
    <property type="term" value="C:plasma membrane"/>
    <property type="evidence" value="ECO:0007669"/>
    <property type="project" value="UniProtKB-SubCell"/>
</dbReference>
<reference evidence="11" key="1">
    <citation type="submission" date="2016-08" db="EMBL/GenBank/DDBJ databases">
        <title>VSG repertoire of Trypanosoma brucei EATRO 1125.</title>
        <authorList>
            <person name="Cross G.A."/>
        </authorList>
    </citation>
    <scope>NUCLEOTIDE SEQUENCE</scope>
    <source>
        <strain evidence="11">EATRO 1125</strain>
    </source>
</reference>
<dbReference type="VEuPathDB" id="TriTrypDB:Tb427_000302500"/>
<evidence type="ECO:0000256" key="6">
    <source>
        <dbReference type="ARBA" id="ARBA00023136"/>
    </source>
</evidence>
<comment type="subcellular location">
    <subcellularLocation>
        <location evidence="2">Cell membrane</location>
        <topology evidence="2">Lipid-anchor</topology>
        <topology evidence="2">GPI-anchor</topology>
    </subcellularLocation>
</comment>
<accession>A0A1J0R7B8</accession>
<feature type="signal peptide" evidence="9">
    <location>
        <begin position="1"/>
        <end position="24"/>
    </location>
</feature>
<evidence type="ECO:0000256" key="8">
    <source>
        <dbReference type="ARBA" id="ARBA00023288"/>
    </source>
</evidence>
<dbReference type="InterPro" id="IPR025932">
    <property type="entry name" value="Trypano_VSG_B_N_dom"/>
</dbReference>
<evidence type="ECO:0000256" key="2">
    <source>
        <dbReference type="ARBA" id="ARBA00004609"/>
    </source>
</evidence>
<evidence type="ECO:0000256" key="9">
    <source>
        <dbReference type="SAM" id="SignalP"/>
    </source>
</evidence>
<evidence type="ECO:0000256" key="3">
    <source>
        <dbReference type="ARBA" id="ARBA00022475"/>
    </source>
</evidence>